<feature type="chain" id="PRO_5043629518" evidence="2">
    <location>
        <begin position="28"/>
        <end position="253"/>
    </location>
</feature>
<name>A0AAV3RCI1_LITER</name>
<protein>
    <submittedName>
        <fullName evidence="3">Uncharacterized protein</fullName>
    </submittedName>
</protein>
<evidence type="ECO:0000256" key="1">
    <source>
        <dbReference type="SAM" id="MobiDB-lite"/>
    </source>
</evidence>
<dbReference type="EMBL" id="BAABME010025373">
    <property type="protein sequence ID" value="GAA0172032.1"/>
    <property type="molecule type" value="Genomic_DNA"/>
</dbReference>
<dbReference type="Proteomes" id="UP001454036">
    <property type="component" value="Unassembled WGS sequence"/>
</dbReference>
<feature type="signal peptide" evidence="2">
    <location>
        <begin position="1"/>
        <end position="27"/>
    </location>
</feature>
<evidence type="ECO:0000313" key="4">
    <source>
        <dbReference type="Proteomes" id="UP001454036"/>
    </source>
</evidence>
<organism evidence="3 4">
    <name type="scientific">Lithospermum erythrorhizon</name>
    <name type="common">Purple gromwell</name>
    <name type="synonym">Lithospermum officinale var. erythrorhizon</name>
    <dbReference type="NCBI Taxonomy" id="34254"/>
    <lineage>
        <taxon>Eukaryota</taxon>
        <taxon>Viridiplantae</taxon>
        <taxon>Streptophyta</taxon>
        <taxon>Embryophyta</taxon>
        <taxon>Tracheophyta</taxon>
        <taxon>Spermatophyta</taxon>
        <taxon>Magnoliopsida</taxon>
        <taxon>eudicotyledons</taxon>
        <taxon>Gunneridae</taxon>
        <taxon>Pentapetalae</taxon>
        <taxon>asterids</taxon>
        <taxon>lamiids</taxon>
        <taxon>Boraginales</taxon>
        <taxon>Boraginaceae</taxon>
        <taxon>Boraginoideae</taxon>
        <taxon>Lithospermeae</taxon>
        <taxon>Lithospermum</taxon>
    </lineage>
</organism>
<proteinExistence type="predicted"/>
<dbReference type="AlphaFoldDB" id="A0AAV3RCI1"/>
<comment type="caution">
    <text evidence="3">The sequence shown here is derived from an EMBL/GenBank/DDBJ whole genome shotgun (WGS) entry which is preliminary data.</text>
</comment>
<feature type="region of interest" description="Disordered" evidence="1">
    <location>
        <begin position="207"/>
        <end position="229"/>
    </location>
</feature>
<evidence type="ECO:0000256" key="2">
    <source>
        <dbReference type="SAM" id="SignalP"/>
    </source>
</evidence>
<keyword evidence="4" id="KW-1185">Reference proteome</keyword>
<accession>A0AAV3RCI1</accession>
<sequence>MLFFTTTSPPILFLIRILVFCFHDSLSFPRILSPQARTNGIAPLVPLTPPQEGEVCRGRKDGIPFFFSTSSREACCGPPGTQVFPRQGSLRCSSTHPRSGVVRRVTKLSPGPQASHEVSRLWLQAASASLALSAGNSALHRLTLELSEGLSKERLKIVALEQELRGLRLQATTSSNLPWELALTFREQRKGGKTTFSKMREQGRLSLNRSKMPGGKGTTYTTPTARRSPYGTAASGFVLHNQDRVSQLSVRNQ</sequence>
<keyword evidence="2" id="KW-0732">Signal</keyword>
<evidence type="ECO:0000313" key="3">
    <source>
        <dbReference type="EMBL" id="GAA0172032.1"/>
    </source>
</evidence>
<reference evidence="3 4" key="1">
    <citation type="submission" date="2024-01" db="EMBL/GenBank/DDBJ databases">
        <title>The complete chloroplast genome sequence of Lithospermum erythrorhizon: insights into the phylogenetic relationship among Boraginaceae species and the maternal lineages of purple gromwells.</title>
        <authorList>
            <person name="Okada T."/>
            <person name="Watanabe K."/>
        </authorList>
    </citation>
    <scope>NUCLEOTIDE SEQUENCE [LARGE SCALE GENOMIC DNA]</scope>
</reference>
<gene>
    <name evidence="3" type="ORF">LIER_41265</name>
</gene>